<proteinExistence type="predicted"/>
<keyword evidence="1" id="KW-0472">Membrane</keyword>
<organism evidence="2 3">
    <name type="scientific">Pelomonas nitida</name>
    <dbReference type="NCBI Taxonomy" id="3299027"/>
    <lineage>
        <taxon>Bacteria</taxon>
        <taxon>Pseudomonadati</taxon>
        <taxon>Pseudomonadota</taxon>
        <taxon>Betaproteobacteria</taxon>
        <taxon>Burkholderiales</taxon>
        <taxon>Sphaerotilaceae</taxon>
        <taxon>Roseateles</taxon>
    </lineage>
</organism>
<gene>
    <name evidence="2" type="ORF">ACG00X_19000</name>
</gene>
<feature type="transmembrane region" description="Helical" evidence="1">
    <location>
        <begin position="125"/>
        <end position="142"/>
    </location>
</feature>
<feature type="transmembrane region" description="Helical" evidence="1">
    <location>
        <begin position="36"/>
        <end position="55"/>
    </location>
</feature>
<accession>A0ABW7GAG7</accession>
<reference evidence="2 3" key="1">
    <citation type="submission" date="2024-09" db="EMBL/GenBank/DDBJ databases">
        <title>Novel species of the genus Pelomonas and Roseateles isolated from streams.</title>
        <authorList>
            <person name="Lu H."/>
        </authorList>
    </citation>
    <scope>NUCLEOTIDE SEQUENCE [LARGE SCALE GENOMIC DNA]</scope>
    <source>
        <strain evidence="2 3">BYS96W</strain>
    </source>
</reference>
<keyword evidence="1" id="KW-1133">Transmembrane helix</keyword>
<dbReference type="RefSeq" id="WP_394490398.1">
    <property type="nucleotide sequence ID" value="NZ_JBIGIA010000016.1"/>
</dbReference>
<sequence>MSAPATNRYAAPGADVADPALPAAAAVPARLPVPMLLRWLVSSLLLGFGAWRAWALVANWRFYTDSMIILPAYNPWPRLALELCMLATGALLALRSRWVFVPLLLHVALFTWRFVGLPIPVEAVGIWALELQVFCFCAWLWLRRSLR</sequence>
<comment type="caution">
    <text evidence="2">The sequence shown here is derived from an EMBL/GenBank/DDBJ whole genome shotgun (WGS) entry which is preliminary data.</text>
</comment>
<protein>
    <recommendedName>
        <fullName evidence="4">DoxX family protein</fullName>
    </recommendedName>
</protein>
<evidence type="ECO:0000313" key="2">
    <source>
        <dbReference type="EMBL" id="MFG6458930.1"/>
    </source>
</evidence>
<keyword evidence="1" id="KW-0812">Transmembrane</keyword>
<dbReference type="Proteomes" id="UP001606305">
    <property type="component" value="Unassembled WGS sequence"/>
</dbReference>
<keyword evidence="3" id="KW-1185">Reference proteome</keyword>
<evidence type="ECO:0000256" key="1">
    <source>
        <dbReference type="SAM" id="Phobius"/>
    </source>
</evidence>
<evidence type="ECO:0000313" key="3">
    <source>
        <dbReference type="Proteomes" id="UP001606305"/>
    </source>
</evidence>
<dbReference type="EMBL" id="JBIGIA010000016">
    <property type="protein sequence ID" value="MFG6458930.1"/>
    <property type="molecule type" value="Genomic_DNA"/>
</dbReference>
<evidence type="ECO:0008006" key="4">
    <source>
        <dbReference type="Google" id="ProtNLM"/>
    </source>
</evidence>
<feature type="transmembrane region" description="Helical" evidence="1">
    <location>
        <begin position="75"/>
        <end position="94"/>
    </location>
</feature>
<name>A0ABW7GAG7_9BURK</name>